<organism evidence="2 3">
    <name type="scientific">Dactylonectria macrodidyma</name>
    <dbReference type="NCBI Taxonomy" id="307937"/>
    <lineage>
        <taxon>Eukaryota</taxon>
        <taxon>Fungi</taxon>
        <taxon>Dikarya</taxon>
        <taxon>Ascomycota</taxon>
        <taxon>Pezizomycotina</taxon>
        <taxon>Sordariomycetes</taxon>
        <taxon>Hypocreomycetidae</taxon>
        <taxon>Hypocreales</taxon>
        <taxon>Nectriaceae</taxon>
        <taxon>Dactylonectria</taxon>
    </lineage>
</organism>
<comment type="caution">
    <text evidence="2">The sequence shown here is derived from an EMBL/GenBank/DDBJ whole genome shotgun (WGS) entry which is preliminary data.</text>
</comment>
<evidence type="ECO:0000313" key="3">
    <source>
        <dbReference type="Proteomes" id="UP000738349"/>
    </source>
</evidence>
<evidence type="ECO:0000256" key="1">
    <source>
        <dbReference type="SAM" id="MobiDB-lite"/>
    </source>
</evidence>
<dbReference type="OrthoDB" id="2522565at2759"/>
<gene>
    <name evidence="2" type="ORF">EDB81DRAFT_99169</name>
</gene>
<protein>
    <submittedName>
        <fullName evidence="2">Uncharacterized protein</fullName>
    </submittedName>
</protein>
<name>A0A9P9EBH6_9HYPO</name>
<reference evidence="2" key="1">
    <citation type="journal article" date="2021" name="Nat. Commun.">
        <title>Genetic determinants of endophytism in the Arabidopsis root mycobiome.</title>
        <authorList>
            <person name="Mesny F."/>
            <person name="Miyauchi S."/>
            <person name="Thiergart T."/>
            <person name="Pickel B."/>
            <person name="Atanasova L."/>
            <person name="Karlsson M."/>
            <person name="Huettel B."/>
            <person name="Barry K.W."/>
            <person name="Haridas S."/>
            <person name="Chen C."/>
            <person name="Bauer D."/>
            <person name="Andreopoulos W."/>
            <person name="Pangilinan J."/>
            <person name="LaButti K."/>
            <person name="Riley R."/>
            <person name="Lipzen A."/>
            <person name="Clum A."/>
            <person name="Drula E."/>
            <person name="Henrissat B."/>
            <person name="Kohler A."/>
            <person name="Grigoriev I.V."/>
            <person name="Martin F.M."/>
            <person name="Hacquard S."/>
        </authorList>
    </citation>
    <scope>NUCLEOTIDE SEQUENCE</scope>
    <source>
        <strain evidence="2">MPI-CAGE-AT-0147</strain>
    </source>
</reference>
<dbReference type="AlphaFoldDB" id="A0A9P9EBH6"/>
<dbReference type="EMBL" id="JAGMUV010000014">
    <property type="protein sequence ID" value="KAH7134438.1"/>
    <property type="molecule type" value="Genomic_DNA"/>
</dbReference>
<accession>A0A9P9EBH6</accession>
<proteinExistence type="predicted"/>
<feature type="region of interest" description="Disordered" evidence="1">
    <location>
        <begin position="245"/>
        <end position="264"/>
    </location>
</feature>
<evidence type="ECO:0000313" key="2">
    <source>
        <dbReference type="EMBL" id="KAH7134438.1"/>
    </source>
</evidence>
<keyword evidence="3" id="KW-1185">Reference proteome</keyword>
<feature type="compositionally biased region" description="Basic and acidic residues" evidence="1">
    <location>
        <begin position="255"/>
        <end position="264"/>
    </location>
</feature>
<dbReference type="Proteomes" id="UP000738349">
    <property type="component" value="Unassembled WGS sequence"/>
</dbReference>
<sequence length="493" mass="56308">MGAMLTSTLCAKNPRRVVFAAVVITCILLLAAFPVDIAKGFVKVPDDHRLAAEQQGFTPSQHHAMGIESEDYRVLTSTRNSLGLYNTINVKKTGYKIMNPTLLELPRGSRHDFLVIARAPHVDKEINGTKYRLARQVAMFANLTYNRAHRPELTAGKWAKLLVQDFSKPDHHCKHQPDMDKYIGPEDMKLFWTRKGAPLLIFTHQVDDENLCEGMFLIDARAAVPELVEALGDHARQIAPIQFDEPTGLRRRAPPGHEADARYQREKNWAPIQSPFSDDDDELFFMVEPSRMFRYASTDEPVEEMAIERESAVEPTEEDDTDEIWHSREMTCVHDVMMTDKHVHQSTPMLSLTLCDRDTCEPHEGNTVMLGMVQRRYDPPGYPFTWYDRRMAVYAATPPYNMLSVSKKLTYHGEADGKYIWTGSMVYFVNRTDIPYNRNHGFLDDEVWLSFGIGDSAPGWLDIRAKDLVQDHHHCQGALGRYRRSITENLAAL</sequence>